<keyword evidence="2" id="KW-0687">Ribonucleoprotein</keyword>
<dbReference type="InterPro" id="IPR014722">
    <property type="entry name" value="Rib_uL2_dom2"/>
</dbReference>
<comment type="caution">
    <text evidence="3">The sequence shown here is derived from an EMBL/GenBank/DDBJ whole genome shotgun (WGS) entry which is preliminary data.</text>
</comment>
<reference evidence="3 4" key="1">
    <citation type="submission" date="2020-11" db="EMBL/GenBank/DDBJ databases">
        <title>Fusibacter basophilias sp. nov.</title>
        <authorList>
            <person name="Qiu D."/>
        </authorList>
    </citation>
    <scope>NUCLEOTIDE SEQUENCE [LARGE SCALE GENOMIC DNA]</scope>
    <source>
        <strain evidence="3 4">Q10-2</strain>
    </source>
</reference>
<keyword evidence="1" id="KW-0689">Ribosomal protein</keyword>
<organism evidence="3 4">
    <name type="scientific">Fusibacter ferrireducens</name>
    <dbReference type="NCBI Taxonomy" id="2785058"/>
    <lineage>
        <taxon>Bacteria</taxon>
        <taxon>Bacillati</taxon>
        <taxon>Bacillota</taxon>
        <taxon>Clostridia</taxon>
        <taxon>Eubacteriales</taxon>
        <taxon>Eubacteriales Family XII. Incertae Sedis</taxon>
        <taxon>Fusibacter</taxon>
    </lineage>
</organism>
<proteinExistence type="predicted"/>
<dbReference type="CDD" id="cd06088">
    <property type="entry name" value="KOW_RPL14"/>
    <property type="match status" value="1"/>
</dbReference>
<dbReference type="RefSeq" id="WP_194704060.1">
    <property type="nucleotide sequence ID" value="NZ_JADKNH010000021.1"/>
</dbReference>
<dbReference type="Gene3D" id="2.30.30.30">
    <property type="match status" value="1"/>
</dbReference>
<evidence type="ECO:0000313" key="4">
    <source>
        <dbReference type="Proteomes" id="UP000614200"/>
    </source>
</evidence>
<evidence type="ECO:0000256" key="2">
    <source>
        <dbReference type="ARBA" id="ARBA00023274"/>
    </source>
</evidence>
<dbReference type="SUPFAM" id="SSF50104">
    <property type="entry name" value="Translation proteins SH3-like domain"/>
    <property type="match status" value="1"/>
</dbReference>
<accession>A0ABS0A1T2</accession>
<dbReference type="InterPro" id="IPR041985">
    <property type="entry name" value="Ribosomal_eL14_KOW"/>
</dbReference>
<name>A0ABS0A1T2_9FIRM</name>
<evidence type="ECO:0000313" key="3">
    <source>
        <dbReference type="EMBL" id="MBF4695824.1"/>
    </source>
</evidence>
<dbReference type="EMBL" id="JADKNH010000021">
    <property type="protein sequence ID" value="MBF4695824.1"/>
    <property type="molecule type" value="Genomic_DNA"/>
</dbReference>
<keyword evidence="4" id="KW-1185">Reference proteome</keyword>
<gene>
    <name evidence="3" type="ORF">ISU02_22230</name>
</gene>
<dbReference type="InterPro" id="IPR008991">
    <property type="entry name" value="Translation_prot_SH3-like_sf"/>
</dbReference>
<evidence type="ECO:0000256" key="1">
    <source>
        <dbReference type="ARBA" id="ARBA00022980"/>
    </source>
</evidence>
<sequence>MLNSSKELEIGQFVKSKAGRDKDRIFIVIEIVDEQFVKIADGDIRKLEKPKMKKIKHLIKLKFFSEDLREKIENDKKITNAMLRKEVEKTGLI</sequence>
<protein>
    <submittedName>
        <fullName evidence="3">KOW domain-containing RNA-binding protein</fullName>
    </submittedName>
</protein>
<dbReference type="Proteomes" id="UP000614200">
    <property type="component" value="Unassembled WGS sequence"/>
</dbReference>